<keyword evidence="10" id="KW-1185">Reference proteome</keyword>
<dbReference type="PANTHER" id="PTHR30151:SF20">
    <property type="entry name" value="ABC TRANSPORTER PERMEASE PROTEIN HI_0355-RELATED"/>
    <property type="match status" value="1"/>
</dbReference>
<evidence type="ECO:0000256" key="1">
    <source>
        <dbReference type="ARBA" id="ARBA00004651"/>
    </source>
</evidence>
<dbReference type="CDD" id="cd06261">
    <property type="entry name" value="TM_PBP2"/>
    <property type="match status" value="1"/>
</dbReference>
<dbReference type="EMBL" id="JBHSON010000024">
    <property type="protein sequence ID" value="MFC5747722.1"/>
    <property type="molecule type" value="Genomic_DNA"/>
</dbReference>
<feature type="transmembrane region" description="Helical" evidence="7">
    <location>
        <begin position="92"/>
        <end position="112"/>
    </location>
</feature>
<protein>
    <submittedName>
        <fullName evidence="9">ABC transporter permease</fullName>
    </submittedName>
</protein>
<dbReference type="Gene3D" id="1.10.3720.10">
    <property type="entry name" value="MetI-like"/>
    <property type="match status" value="1"/>
</dbReference>
<feature type="transmembrane region" description="Helical" evidence="7">
    <location>
        <begin position="119"/>
        <end position="141"/>
    </location>
</feature>
<evidence type="ECO:0000313" key="10">
    <source>
        <dbReference type="Proteomes" id="UP001596074"/>
    </source>
</evidence>
<proteinExistence type="inferred from homology"/>
<comment type="caution">
    <text evidence="9">The sequence shown here is derived from an EMBL/GenBank/DDBJ whole genome shotgun (WGS) entry which is preliminary data.</text>
</comment>
<comment type="subcellular location">
    <subcellularLocation>
        <location evidence="1 7">Cell membrane</location>
        <topology evidence="1 7">Multi-pass membrane protein</topology>
    </subcellularLocation>
</comment>
<accession>A0ABW0ZZ44</accession>
<keyword evidence="4 7" id="KW-0812">Transmembrane</keyword>
<evidence type="ECO:0000256" key="7">
    <source>
        <dbReference type="RuleBase" id="RU363032"/>
    </source>
</evidence>
<evidence type="ECO:0000256" key="2">
    <source>
        <dbReference type="ARBA" id="ARBA00022448"/>
    </source>
</evidence>
<dbReference type="PANTHER" id="PTHR30151">
    <property type="entry name" value="ALKANE SULFONATE ABC TRANSPORTER-RELATED, MEMBRANE SUBUNIT"/>
    <property type="match status" value="1"/>
</dbReference>
<feature type="transmembrane region" description="Helical" evidence="7">
    <location>
        <begin position="147"/>
        <end position="167"/>
    </location>
</feature>
<dbReference type="Proteomes" id="UP001596074">
    <property type="component" value="Unassembled WGS sequence"/>
</dbReference>
<dbReference type="InterPro" id="IPR000515">
    <property type="entry name" value="MetI-like"/>
</dbReference>
<feature type="transmembrane region" description="Helical" evidence="7">
    <location>
        <begin position="247"/>
        <end position="272"/>
    </location>
</feature>
<evidence type="ECO:0000256" key="6">
    <source>
        <dbReference type="ARBA" id="ARBA00023136"/>
    </source>
</evidence>
<sequence length="280" mass="29262">MTATETPRAGARERTAALPGVLLAGAARGALTTLATVLAIVVVWTVFLRLVNVSPLVAKTPLDVWDHLVAGPDAAANRSALWPLLVRTLADAGLGFALGLIPAAAMSVLFYFSPAAEQAFLPTVTAFRAVPMVTVAPTLALVFGRGAAGTAVIGIAIVFVPALLTMLRGIRSAPRADLEVCRAFGGSRWTAFVKVALPHAVPTWFTAARITVTTSIVGALLAEWLASGAGLGGQMMRDANEFEFARLWASVVVLTTVCVAVYQFLALLEALVRARMGASR</sequence>
<keyword evidence="5 7" id="KW-1133">Transmembrane helix</keyword>
<keyword evidence="6 7" id="KW-0472">Membrane</keyword>
<evidence type="ECO:0000256" key="4">
    <source>
        <dbReference type="ARBA" id="ARBA00022692"/>
    </source>
</evidence>
<evidence type="ECO:0000256" key="3">
    <source>
        <dbReference type="ARBA" id="ARBA00022475"/>
    </source>
</evidence>
<evidence type="ECO:0000259" key="8">
    <source>
        <dbReference type="PROSITE" id="PS50928"/>
    </source>
</evidence>
<organism evidence="9 10">
    <name type="scientific">Actinomadura rugatobispora</name>
    <dbReference type="NCBI Taxonomy" id="1994"/>
    <lineage>
        <taxon>Bacteria</taxon>
        <taxon>Bacillati</taxon>
        <taxon>Actinomycetota</taxon>
        <taxon>Actinomycetes</taxon>
        <taxon>Streptosporangiales</taxon>
        <taxon>Thermomonosporaceae</taxon>
        <taxon>Actinomadura</taxon>
    </lineage>
</organism>
<comment type="similarity">
    <text evidence="7">Belongs to the binding-protein-dependent transport system permease family.</text>
</comment>
<dbReference type="InterPro" id="IPR035906">
    <property type="entry name" value="MetI-like_sf"/>
</dbReference>
<evidence type="ECO:0000313" key="9">
    <source>
        <dbReference type="EMBL" id="MFC5747722.1"/>
    </source>
</evidence>
<feature type="transmembrane region" description="Helical" evidence="7">
    <location>
        <begin position="21"/>
        <end position="47"/>
    </location>
</feature>
<dbReference type="Pfam" id="PF00528">
    <property type="entry name" value="BPD_transp_1"/>
    <property type="match status" value="1"/>
</dbReference>
<feature type="domain" description="ABC transmembrane type-1" evidence="8">
    <location>
        <begin position="81"/>
        <end position="265"/>
    </location>
</feature>
<name>A0ABW0ZZ44_9ACTN</name>
<dbReference type="RefSeq" id="WP_378283340.1">
    <property type="nucleotide sequence ID" value="NZ_JBHSON010000024.1"/>
</dbReference>
<keyword evidence="2 7" id="KW-0813">Transport</keyword>
<dbReference type="PROSITE" id="PS50928">
    <property type="entry name" value="ABC_TM1"/>
    <property type="match status" value="1"/>
</dbReference>
<gene>
    <name evidence="9" type="ORF">ACFPZN_19010</name>
</gene>
<keyword evidence="3" id="KW-1003">Cell membrane</keyword>
<reference evidence="10" key="1">
    <citation type="journal article" date="2019" name="Int. J. Syst. Evol. Microbiol.">
        <title>The Global Catalogue of Microorganisms (GCM) 10K type strain sequencing project: providing services to taxonomists for standard genome sequencing and annotation.</title>
        <authorList>
            <consortium name="The Broad Institute Genomics Platform"/>
            <consortium name="The Broad Institute Genome Sequencing Center for Infectious Disease"/>
            <person name="Wu L."/>
            <person name="Ma J."/>
        </authorList>
    </citation>
    <scope>NUCLEOTIDE SEQUENCE [LARGE SCALE GENOMIC DNA]</scope>
    <source>
        <strain evidence="10">KCTC 42087</strain>
    </source>
</reference>
<dbReference type="SUPFAM" id="SSF161098">
    <property type="entry name" value="MetI-like"/>
    <property type="match status" value="1"/>
</dbReference>
<evidence type="ECO:0000256" key="5">
    <source>
        <dbReference type="ARBA" id="ARBA00022989"/>
    </source>
</evidence>